<dbReference type="AlphaFoldDB" id="G0LGF1"/>
<dbReference type="Pfam" id="PF00535">
    <property type="entry name" value="Glycos_transf_2"/>
    <property type="match status" value="1"/>
</dbReference>
<feature type="domain" description="Glycosyltransferase 2-like" evidence="5">
    <location>
        <begin position="14"/>
        <end position="113"/>
    </location>
</feature>
<evidence type="ECO:0000256" key="2">
    <source>
        <dbReference type="ARBA" id="ARBA00022676"/>
    </source>
</evidence>
<comment type="similarity">
    <text evidence="1">Belongs to the glycosyltransferase 2 family.</text>
</comment>
<dbReference type="CDD" id="cd00761">
    <property type="entry name" value="Glyco_tranf_GTA_type"/>
    <property type="match status" value="1"/>
</dbReference>
<evidence type="ECO:0000313" key="7">
    <source>
        <dbReference type="Proteomes" id="UP000007954"/>
    </source>
</evidence>
<dbReference type="EMBL" id="FR746099">
    <property type="protein sequence ID" value="CCC39171.1"/>
    <property type="molecule type" value="Genomic_DNA"/>
</dbReference>
<dbReference type="GeneID" id="12445833"/>
<dbReference type="RefSeq" id="WP_014555092.1">
    <property type="nucleotide sequence ID" value="NC_017459.1"/>
</dbReference>
<dbReference type="PANTHER" id="PTHR43179">
    <property type="entry name" value="RHAMNOSYLTRANSFERASE WBBL"/>
    <property type="match status" value="1"/>
</dbReference>
<accession>G0LGF1</accession>
<dbReference type="Gene3D" id="3.90.550.10">
    <property type="entry name" value="Spore Coat Polysaccharide Biosynthesis Protein SpsA, Chain A"/>
    <property type="match status" value="1"/>
</dbReference>
<evidence type="ECO:0000259" key="5">
    <source>
        <dbReference type="Pfam" id="PF00535"/>
    </source>
</evidence>
<protein>
    <submittedName>
        <fullName evidence="6">Probable glycosyltransferase, type 2</fullName>
        <ecNumber evidence="6">2.4.-.-</ecNumber>
    </submittedName>
</protein>
<keyword evidence="3 6" id="KW-0808">Transferase</keyword>
<proteinExistence type="inferred from homology"/>
<keyword evidence="2 6" id="KW-0328">Glycosyltransferase</keyword>
<feature type="compositionally biased region" description="Basic and acidic residues" evidence="4">
    <location>
        <begin position="299"/>
        <end position="310"/>
    </location>
</feature>
<name>G0LGF1_HALWC</name>
<evidence type="ECO:0000313" key="6">
    <source>
        <dbReference type="EMBL" id="CCC39171.1"/>
    </source>
</evidence>
<evidence type="ECO:0000256" key="4">
    <source>
        <dbReference type="SAM" id="MobiDB-lite"/>
    </source>
</evidence>
<sequence length="310" mass="33263">MPSLSLDTSNVDLSIVIPTLNGREQLIDTLDAIAEHAPAAEVIVVNGPSADGTSGMVQNRTDVDVLIEVSERTLNVARNAGIIEATGEAIAVLQYDLTIESTWVDAIISGLSRAAVVTGPVHQMLAAGMTTTACEQTNIGSKTVTYFNGGNVAFTASTLENIDGFDEYLKTGGARDAAHRLAAASERVAWEPEMCVQTEYETDGGIKQRDTDWKYRSLTYRLVKNYGIRPTVARRILTHIGADAVDAARDVLADNRALSTYLSVERDAATGAIAGVVTGLQARFADRSTTRNPHGCSARADRAVSRHDWR</sequence>
<reference evidence="6 7" key="1">
    <citation type="journal article" date="2011" name="PLoS ONE">
        <title>Haloquadratum walsbyi: limited diversity in a global pond.</title>
        <authorList>
            <person name="Dyall-Smith M."/>
            <person name="Pfeiffer F."/>
            <person name="Klee K."/>
            <person name="Palm P."/>
            <person name="Gross K."/>
            <person name="Schuster S.C."/>
            <person name="Rampp M."/>
            <person name="Oesterhelt D."/>
        </authorList>
    </citation>
    <scope>NUCLEOTIDE SEQUENCE [LARGE SCALE GENOMIC DNA]</scope>
    <source>
        <strain evidence="7">DSM 16854 / JCM 12705 / C23</strain>
    </source>
</reference>
<dbReference type="InterPro" id="IPR029044">
    <property type="entry name" value="Nucleotide-diphossugar_trans"/>
</dbReference>
<dbReference type="KEGG" id="hwc:Hqrw_1205"/>
<evidence type="ECO:0000256" key="1">
    <source>
        <dbReference type="ARBA" id="ARBA00006739"/>
    </source>
</evidence>
<dbReference type="Proteomes" id="UP000007954">
    <property type="component" value="Chromosome"/>
</dbReference>
<dbReference type="SUPFAM" id="SSF53448">
    <property type="entry name" value="Nucleotide-diphospho-sugar transferases"/>
    <property type="match status" value="1"/>
</dbReference>
<dbReference type="PANTHER" id="PTHR43179:SF12">
    <property type="entry name" value="GALACTOFURANOSYLTRANSFERASE GLFT2"/>
    <property type="match status" value="1"/>
</dbReference>
<evidence type="ECO:0000256" key="3">
    <source>
        <dbReference type="ARBA" id="ARBA00022679"/>
    </source>
</evidence>
<organism evidence="6 7">
    <name type="scientific">Haloquadratum walsbyi (strain DSM 16854 / JCM 12705 / C23)</name>
    <dbReference type="NCBI Taxonomy" id="768065"/>
    <lineage>
        <taxon>Archaea</taxon>
        <taxon>Methanobacteriati</taxon>
        <taxon>Methanobacteriota</taxon>
        <taxon>Stenosarchaea group</taxon>
        <taxon>Halobacteria</taxon>
        <taxon>Halobacteriales</taxon>
        <taxon>Haloferacaceae</taxon>
        <taxon>Haloquadratum</taxon>
    </lineage>
</organism>
<dbReference type="InterPro" id="IPR001173">
    <property type="entry name" value="Glyco_trans_2-like"/>
</dbReference>
<dbReference type="GO" id="GO:0016757">
    <property type="term" value="F:glycosyltransferase activity"/>
    <property type="evidence" value="ECO:0007669"/>
    <property type="project" value="UniProtKB-KW"/>
</dbReference>
<dbReference type="EC" id="2.4.-.-" evidence="6"/>
<gene>
    <name evidence="6" type="primary">gtl4</name>
    <name evidence="6" type="ordered locus">Hqrw_1205</name>
</gene>
<dbReference type="OrthoDB" id="196370at2157"/>
<dbReference type="HOGENOM" id="CLU_077872_0_0_2"/>
<feature type="region of interest" description="Disordered" evidence="4">
    <location>
        <begin position="288"/>
        <end position="310"/>
    </location>
</feature>